<keyword evidence="3" id="KW-1185">Reference proteome</keyword>
<dbReference type="InterPro" id="IPR036047">
    <property type="entry name" value="F-box-like_dom_sf"/>
</dbReference>
<accession>A0A2I0JE65</accession>
<comment type="caution">
    <text evidence="2">The sequence shown here is derived from an EMBL/GenBank/DDBJ whole genome shotgun (WGS) entry which is preliminary data.</text>
</comment>
<evidence type="ECO:0000259" key="1">
    <source>
        <dbReference type="SMART" id="SM00256"/>
    </source>
</evidence>
<dbReference type="EMBL" id="PGOL01001778">
    <property type="protein sequence ID" value="PKI54542.1"/>
    <property type="molecule type" value="Genomic_DNA"/>
</dbReference>
<sequence length="206" mass="23645">MEIFLPSCTCTFVVPRDLSSEFPSFLPYSSITYLKARGEKSSHLVLEKVAGDDDLLLEILLQLPIKSLLEFKSVSKHWLSVITDPLFCRHLSRGSSCRILLIIAILPRIVPIYKVTIRLRFTPQTRALGGPWPHPLAIDPNTNFQSGVFWNGAVHWINEWGPSMYFHMETERLQEMPIPSVAEGWEYRRDRVLWGVEGTFASDRDM</sequence>
<name>A0A2I0JE65_PUNGR</name>
<dbReference type="InterPro" id="IPR001810">
    <property type="entry name" value="F-box_dom"/>
</dbReference>
<dbReference type="AlphaFoldDB" id="A0A2I0JE65"/>
<organism evidence="2 3">
    <name type="scientific">Punica granatum</name>
    <name type="common">Pomegranate</name>
    <dbReference type="NCBI Taxonomy" id="22663"/>
    <lineage>
        <taxon>Eukaryota</taxon>
        <taxon>Viridiplantae</taxon>
        <taxon>Streptophyta</taxon>
        <taxon>Embryophyta</taxon>
        <taxon>Tracheophyta</taxon>
        <taxon>Spermatophyta</taxon>
        <taxon>Magnoliopsida</taxon>
        <taxon>eudicotyledons</taxon>
        <taxon>Gunneridae</taxon>
        <taxon>Pentapetalae</taxon>
        <taxon>rosids</taxon>
        <taxon>malvids</taxon>
        <taxon>Myrtales</taxon>
        <taxon>Lythraceae</taxon>
        <taxon>Punica</taxon>
    </lineage>
</organism>
<dbReference type="SMART" id="SM00256">
    <property type="entry name" value="FBOX"/>
    <property type="match status" value="1"/>
</dbReference>
<evidence type="ECO:0000313" key="2">
    <source>
        <dbReference type="EMBL" id="PKI54542.1"/>
    </source>
</evidence>
<proteinExistence type="predicted"/>
<dbReference type="Gene3D" id="1.20.1280.50">
    <property type="match status" value="1"/>
</dbReference>
<dbReference type="InterPro" id="IPR050796">
    <property type="entry name" value="SCF_F-box_component"/>
</dbReference>
<protein>
    <recommendedName>
        <fullName evidence="1">F-box domain-containing protein</fullName>
    </recommendedName>
</protein>
<dbReference type="Pfam" id="PF00646">
    <property type="entry name" value="F-box"/>
    <property type="match status" value="1"/>
</dbReference>
<dbReference type="STRING" id="22663.A0A2I0JE65"/>
<dbReference type="PANTHER" id="PTHR31672">
    <property type="entry name" value="BNACNNG10540D PROTEIN"/>
    <property type="match status" value="1"/>
</dbReference>
<dbReference type="Proteomes" id="UP000233551">
    <property type="component" value="Unassembled WGS sequence"/>
</dbReference>
<evidence type="ECO:0000313" key="3">
    <source>
        <dbReference type="Proteomes" id="UP000233551"/>
    </source>
</evidence>
<feature type="domain" description="F-box" evidence="1">
    <location>
        <begin position="51"/>
        <end position="91"/>
    </location>
</feature>
<gene>
    <name evidence="2" type="ORF">CRG98_025056</name>
</gene>
<reference evidence="2 3" key="1">
    <citation type="submission" date="2017-11" db="EMBL/GenBank/DDBJ databases">
        <title>De-novo sequencing of pomegranate (Punica granatum L.) genome.</title>
        <authorList>
            <person name="Akparov Z."/>
            <person name="Amiraslanov A."/>
            <person name="Hajiyeva S."/>
            <person name="Abbasov M."/>
            <person name="Kaur K."/>
            <person name="Hamwieh A."/>
            <person name="Solovyev V."/>
            <person name="Salamov A."/>
            <person name="Braich B."/>
            <person name="Kosarev P."/>
            <person name="Mahmoud A."/>
            <person name="Hajiyev E."/>
            <person name="Babayeva S."/>
            <person name="Izzatullayeva V."/>
            <person name="Mammadov A."/>
            <person name="Mammadov A."/>
            <person name="Sharifova S."/>
            <person name="Ojaghi J."/>
            <person name="Eynullazada K."/>
            <person name="Bayramov B."/>
            <person name="Abdulazimova A."/>
            <person name="Shahmuradov I."/>
        </authorList>
    </citation>
    <scope>NUCLEOTIDE SEQUENCE [LARGE SCALE GENOMIC DNA]</scope>
    <source>
        <strain evidence="3">cv. AG2017</strain>
        <tissue evidence="2">Leaf</tissue>
    </source>
</reference>
<dbReference type="SUPFAM" id="SSF81383">
    <property type="entry name" value="F-box domain"/>
    <property type="match status" value="1"/>
</dbReference>
<dbReference type="PANTHER" id="PTHR31672:SF13">
    <property type="entry name" value="F-BOX PROTEIN CPR30-LIKE"/>
    <property type="match status" value="1"/>
</dbReference>